<accession>A0A8J8JVE0</accession>
<evidence type="ECO:0000313" key="2">
    <source>
        <dbReference type="Proteomes" id="UP000598971"/>
    </source>
</evidence>
<evidence type="ECO:0000313" key="1">
    <source>
        <dbReference type="EMBL" id="NNV54111.1"/>
    </source>
</evidence>
<gene>
    <name evidence="1" type="ORF">GD597_01480</name>
</gene>
<comment type="caution">
    <text evidence="1">The sequence shown here is derived from an EMBL/GenBank/DDBJ whole genome shotgun (WGS) entry which is preliminary data.</text>
</comment>
<dbReference type="EMBL" id="WHPF01000001">
    <property type="protein sequence ID" value="NNV54111.1"/>
    <property type="molecule type" value="Genomic_DNA"/>
</dbReference>
<dbReference type="RefSeq" id="WP_171606020.1">
    <property type="nucleotide sequence ID" value="NZ_WHPF01000001.1"/>
</dbReference>
<reference evidence="1" key="1">
    <citation type="submission" date="2019-10" db="EMBL/GenBank/DDBJ databases">
        <title>Draft genome sequence of Panacibacter sp. KCS-6.</title>
        <authorList>
            <person name="Yim K.J."/>
        </authorList>
    </citation>
    <scope>NUCLEOTIDE SEQUENCE</scope>
    <source>
        <strain evidence="1">KCS-6</strain>
    </source>
</reference>
<dbReference type="Proteomes" id="UP000598971">
    <property type="component" value="Unassembled WGS sequence"/>
</dbReference>
<name>A0A8J8JVE0_9BACT</name>
<proteinExistence type="predicted"/>
<organism evidence="1 2">
    <name type="scientific">Limnovirga soli</name>
    <dbReference type="NCBI Taxonomy" id="2656915"/>
    <lineage>
        <taxon>Bacteria</taxon>
        <taxon>Pseudomonadati</taxon>
        <taxon>Bacteroidota</taxon>
        <taxon>Chitinophagia</taxon>
        <taxon>Chitinophagales</taxon>
        <taxon>Chitinophagaceae</taxon>
        <taxon>Limnovirga</taxon>
    </lineage>
</organism>
<sequence>MTIGVNQTVSPIKLCFLIEPNSESKFERAIKIGFSYWGGIFSPILPLYPVLPNEFKSEYGIEYDALDYYINTIDNFDPDIILYDNSLDVDYIKTLIGDRTLLTIEDFLSDTEKGEISYGISILELIYNIIETEFKFIRNDNLKLTLAYTQNSCLFLKSFIGCFVDGFQTEIGNQLKSSSFFEQPEISFDNIGDHFPNRNIDTLNINMKGIKAYPVRHWYKGEGIYFINDERLNDIINYWNLRALGWNVIPIPLKQISNKYFSGLIERYCQHHLNKPESFSLINYLISTTTTVEQKQSIDLKFKEIREKIGDKLNIAFQGWFPRFWAADRSVLEADKVLCEKTEINSTYSQVEVQENLVKFKTDNLPFKLNHNYNIQASHKVNLSFSYFDEYLNDAGLIYGIETIDWVRLTHSYSLDKWRLSKTGLSYYLSKYDDEVYFFIPKAKDFFMVFFAKSGNILKETSNGRLANEVLKNIGGIRGSHFLQNKSSLKILELIEDSKNVYHPALVGEIKKSLKNNNNEQVNYYIKRIIENKIIEFGSILQCEVCHQHAFYLPSELKEMMTCAICRNNFSLPMHQPTEIKWAYRGIGPFSKNNKVGGLITVFLTLKLFNQEFADISGNMSALIGFELLKNNKPKEVDLAVLLQEKHKENIPPDLVFCECKTYKNFTTDDANRMIELGTEFPNSILTFATLNEELTENEKTEILRVVNNFRTGYGHRPTNPILILTAKELLPNRFRGHFDEYEKDSKPYHRRNDWIGSLCEFTVKKHLNLKTWGEIQGELWQVEMKKRNEAMKDKRTTE</sequence>
<protein>
    <submittedName>
        <fullName evidence="1">Uncharacterized protein</fullName>
    </submittedName>
</protein>
<dbReference type="AlphaFoldDB" id="A0A8J8JVE0"/>
<keyword evidence="2" id="KW-1185">Reference proteome</keyword>